<evidence type="ECO:0000256" key="1">
    <source>
        <dbReference type="SAM" id="SignalP"/>
    </source>
</evidence>
<dbReference type="Proteomes" id="UP000777438">
    <property type="component" value="Unassembled WGS sequence"/>
</dbReference>
<feature type="signal peptide" evidence="1">
    <location>
        <begin position="1"/>
        <end position="19"/>
    </location>
</feature>
<feature type="chain" id="PRO_5040308619" description="Secreted protein" evidence="1">
    <location>
        <begin position="20"/>
        <end position="132"/>
    </location>
</feature>
<dbReference type="EMBL" id="JAGPYM010000032">
    <property type="protein sequence ID" value="KAH6876853.1"/>
    <property type="molecule type" value="Genomic_DNA"/>
</dbReference>
<evidence type="ECO:0000313" key="2">
    <source>
        <dbReference type="EMBL" id="KAH6876853.1"/>
    </source>
</evidence>
<reference evidence="2 3" key="1">
    <citation type="journal article" date="2021" name="Nat. Commun.">
        <title>Genetic determinants of endophytism in the Arabidopsis root mycobiome.</title>
        <authorList>
            <person name="Mesny F."/>
            <person name="Miyauchi S."/>
            <person name="Thiergart T."/>
            <person name="Pickel B."/>
            <person name="Atanasova L."/>
            <person name="Karlsson M."/>
            <person name="Huettel B."/>
            <person name="Barry K.W."/>
            <person name="Haridas S."/>
            <person name="Chen C."/>
            <person name="Bauer D."/>
            <person name="Andreopoulos W."/>
            <person name="Pangilinan J."/>
            <person name="LaButti K."/>
            <person name="Riley R."/>
            <person name="Lipzen A."/>
            <person name="Clum A."/>
            <person name="Drula E."/>
            <person name="Henrissat B."/>
            <person name="Kohler A."/>
            <person name="Grigoriev I.V."/>
            <person name="Martin F.M."/>
            <person name="Hacquard S."/>
        </authorList>
    </citation>
    <scope>NUCLEOTIDE SEQUENCE [LARGE SCALE GENOMIC DNA]</scope>
    <source>
        <strain evidence="2 3">MPI-CAGE-CH-0241</strain>
    </source>
</reference>
<gene>
    <name evidence="2" type="ORF">B0T10DRAFT_464970</name>
</gene>
<accession>A0A9P9AM69</accession>
<evidence type="ECO:0000313" key="3">
    <source>
        <dbReference type="Proteomes" id="UP000777438"/>
    </source>
</evidence>
<keyword evidence="3" id="KW-1185">Reference proteome</keyword>
<dbReference type="AlphaFoldDB" id="A0A9P9AM69"/>
<keyword evidence="1" id="KW-0732">Signal</keyword>
<proteinExistence type="predicted"/>
<comment type="caution">
    <text evidence="2">The sequence shown here is derived from an EMBL/GenBank/DDBJ whole genome shotgun (WGS) entry which is preliminary data.</text>
</comment>
<evidence type="ECO:0008006" key="4">
    <source>
        <dbReference type="Google" id="ProtNLM"/>
    </source>
</evidence>
<protein>
    <recommendedName>
        <fullName evidence="4">Secreted protein</fullName>
    </recommendedName>
</protein>
<organism evidence="2 3">
    <name type="scientific">Thelonectria olida</name>
    <dbReference type="NCBI Taxonomy" id="1576542"/>
    <lineage>
        <taxon>Eukaryota</taxon>
        <taxon>Fungi</taxon>
        <taxon>Dikarya</taxon>
        <taxon>Ascomycota</taxon>
        <taxon>Pezizomycotina</taxon>
        <taxon>Sordariomycetes</taxon>
        <taxon>Hypocreomycetidae</taxon>
        <taxon>Hypocreales</taxon>
        <taxon>Nectriaceae</taxon>
        <taxon>Thelonectria</taxon>
    </lineage>
</organism>
<name>A0A9P9AM69_9HYPO</name>
<sequence length="132" mass="14737">MLKMKMWSVCLAFLQLSLSMYYLPIYDELETTEHGIFVFGPGMRAPSSSAFCSKTSFKFSVTRLPLAQARGLQWAATSAAADPDRCLLNDGASRIDSTTSAPPTCRRCRGSSRWRRSRMPVHGFLYNATDDP</sequence>